<dbReference type="InterPro" id="IPR023485">
    <property type="entry name" value="Ptyr_pPase"/>
</dbReference>
<dbReference type="Proteomes" id="UP000182089">
    <property type="component" value="Unassembled WGS sequence"/>
</dbReference>
<evidence type="ECO:0000256" key="4">
    <source>
        <dbReference type="ARBA" id="ARBA00022912"/>
    </source>
</evidence>
<dbReference type="PANTHER" id="PTHR11717">
    <property type="entry name" value="LOW MOLECULAR WEIGHT PROTEIN TYROSINE PHOSPHATASE"/>
    <property type="match status" value="1"/>
</dbReference>
<dbReference type="CDD" id="cd16343">
    <property type="entry name" value="LMWPTP"/>
    <property type="match status" value="1"/>
</dbReference>
<dbReference type="InterPro" id="IPR050438">
    <property type="entry name" value="LMW_PTPase"/>
</dbReference>
<evidence type="ECO:0000256" key="1">
    <source>
        <dbReference type="ARBA" id="ARBA00011063"/>
    </source>
</evidence>
<evidence type="ECO:0000259" key="6">
    <source>
        <dbReference type="SMART" id="SM00226"/>
    </source>
</evidence>
<dbReference type="EC" id="3.1.3.48" evidence="2"/>
<feature type="domain" description="Phosphotyrosine protein phosphatase I" evidence="6">
    <location>
        <begin position="4"/>
        <end position="153"/>
    </location>
</feature>
<gene>
    <name evidence="7" type="ORF">SAMN05216431_11415</name>
</gene>
<name>A0ABY1ADJ9_9LACO</name>
<reference evidence="7 8" key="1">
    <citation type="submission" date="2016-10" db="EMBL/GenBank/DDBJ databases">
        <authorList>
            <person name="Varghese N."/>
            <person name="Submissions S."/>
        </authorList>
    </citation>
    <scope>NUCLEOTIDE SEQUENCE [LARGE SCALE GENOMIC DNA]</scope>
    <source>
        <strain evidence="7 8">WC1T17</strain>
    </source>
</reference>
<dbReference type="Gene3D" id="3.40.50.2300">
    <property type="match status" value="1"/>
</dbReference>
<dbReference type="SUPFAM" id="SSF52788">
    <property type="entry name" value="Phosphotyrosine protein phosphatases I"/>
    <property type="match status" value="1"/>
</dbReference>
<keyword evidence="4" id="KW-0904">Protein phosphatase</keyword>
<evidence type="ECO:0000256" key="5">
    <source>
        <dbReference type="ARBA" id="ARBA00051722"/>
    </source>
</evidence>
<dbReference type="SMART" id="SM00226">
    <property type="entry name" value="LMWPc"/>
    <property type="match status" value="1"/>
</dbReference>
<dbReference type="InterPro" id="IPR017867">
    <property type="entry name" value="Tyr_phospatase_low_mol_wt"/>
</dbReference>
<evidence type="ECO:0000256" key="2">
    <source>
        <dbReference type="ARBA" id="ARBA00013064"/>
    </source>
</evidence>
<dbReference type="InterPro" id="IPR036196">
    <property type="entry name" value="Ptyr_pPase_sf"/>
</dbReference>
<protein>
    <recommendedName>
        <fullName evidence="2">protein-tyrosine-phosphatase</fullName>
        <ecNumber evidence="2">3.1.3.48</ecNumber>
    </recommendedName>
</protein>
<evidence type="ECO:0000256" key="3">
    <source>
        <dbReference type="ARBA" id="ARBA00022801"/>
    </source>
</evidence>
<dbReference type="Pfam" id="PF01451">
    <property type="entry name" value="LMWPc"/>
    <property type="match status" value="1"/>
</dbReference>
<accession>A0ABY1ADJ9</accession>
<organism evidence="7 8">
    <name type="scientific">Ligilactobacillus ruminis</name>
    <dbReference type="NCBI Taxonomy" id="1623"/>
    <lineage>
        <taxon>Bacteria</taxon>
        <taxon>Bacillati</taxon>
        <taxon>Bacillota</taxon>
        <taxon>Bacilli</taxon>
        <taxon>Lactobacillales</taxon>
        <taxon>Lactobacillaceae</taxon>
        <taxon>Ligilactobacillus</taxon>
    </lineage>
</organism>
<comment type="similarity">
    <text evidence="1">Belongs to the low molecular weight phosphotyrosine protein phosphatase family.</text>
</comment>
<comment type="caution">
    <text evidence="7">The sequence shown here is derived from an EMBL/GenBank/DDBJ whole genome shotgun (WGS) entry which is preliminary data.</text>
</comment>
<comment type="catalytic activity">
    <reaction evidence="5">
        <text>O-phospho-L-tyrosyl-[protein] + H2O = L-tyrosyl-[protein] + phosphate</text>
        <dbReference type="Rhea" id="RHEA:10684"/>
        <dbReference type="Rhea" id="RHEA-COMP:10136"/>
        <dbReference type="Rhea" id="RHEA-COMP:20101"/>
        <dbReference type="ChEBI" id="CHEBI:15377"/>
        <dbReference type="ChEBI" id="CHEBI:43474"/>
        <dbReference type="ChEBI" id="CHEBI:46858"/>
        <dbReference type="ChEBI" id="CHEBI:61978"/>
        <dbReference type="EC" id="3.1.3.48"/>
    </reaction>
</comment>
<dbReference type="EMBL" id="FOCC01000014">
    <property type="protein sequence ID" value="SEM92706.1"/>
    <property type="molecule type" value="Genomic_DNA"/>
</dbReference>
<proteinExistence type="inferred from homology"/>
<dbReference type="PRINTS" id="PR00719">
    <property type="entry name" value="LMWPTPASE"/>
</dbReference>
<dbReference type="PANTHER" id="PTHR11717:SF7">
    <property type="entry name" value="LOW MOLECULAR WEIGHT PHOSPHOTYROSINE PROTEIN PHOSPHATASE"/>
    <property type="match status" value="1"/>
</dbReference>
<evidence type="ECO:0000313" key="8">
    <source>
        <dbReference type="Proteomes" id="UP000182089"/>
    </source>
</evidence>
<evidence type="ECO:0000313" key="7">
    <source>
        <dbReference type="EMBL" id="SEM92706.1"/>
    </source>
</evidence>
<sequence>MKNKSILFVCHGNICRSPMAEFIMKDLVQKAGLTDQFFIESRATTSDEIRGNHGNPIYPPAAKVMRVHGLNPIGKFAQLLTLDDYQNFDLLIGMDKENLADMLRLTAGDPAGKISLIMDYTPNPRPVADPWYTRDFNQTWQDINEGCEALLKIDSLT</sequence>
<keyword evidence="3" id="KW-0378">Hydrolase</keyword>